<protein>
    <submittedName>
        <fullName evidence="1">Uncharacterized protein</fullName>
    </submittedName>
</protein>
<gene>
    <name evidence="1" type="ORF">A2756_02855</name>
</gene>
<dbReference type="EMBL" id="MHNL01000005">
    <property type="protein sequence ID" value="OGZ45821.1"/>
    <property type="molecule type" value="Genomic_DNA"/>
</dbReference>
<evidence type="ECO:0000313" key="2">
    <source>
        <dbReference type="Proteomes" id="UP000177785"/>
    </source>
</evidence>
<dbReference type="STRING" id="1802115.A2756_02855"/>
<proteinExistence type="predicted"/>
<name>A0A1G2G7D4_9BACT</name>
<reference evidence="1 2" key="1">
    <citation type="journal article" date="2016" name="Nat. Commun.">
        <title>Thousands of microbial genomes shed light on interconnected biogeochemical processes in an aquifer system.</title>
        <authorList>
            <person name="Anantharaman K."/>
            <person name="Brown C.T."/>
            <person name="Hug L.A."/>
            <person name="Sharon I."/>
            <person name="Castelle C.J."/>
            <person name="Probst A.J."/>
            <person name="Thomas B.C."/>
            <person name="Singh A."/>
            <person name="Wilkins M.J."/>
            <person name="Karaoz U."/>
            <person name="Brodie E.L."/>
            <person name="Williams K.H."/>
            <person name="Hubbard S.S."/>
            <person name="Banfield J.F."/>
        </authorList>
    </citation>
    <scope>NUCLEOTIDE SEQUENCE [LARGE SCALE GENOMIC DNA]</scope>
</reference>
<comment type="caution">
    <text evidence="1">The sequence shown here is derived from an EMBL/GenBank/DDBJ whole genome shotgun (WGS) entry which is preliminary data.</text>
</comment>
<dbReference type="AlphaFoldDB" id="A0A1G2G7D4"/>
<sequence>MFTTEPAKHIILAGSVLLAVAGILGSTTLHFQSAKNFVPATGSSVRPKETLWLNPQLVWSEKEPASQEYFVYKKCENASDKGCLEPPQSLVLSGYKVQATSDKRIDGFENFYDEMLLAHGWRQDPGVAADGPLGSRWGYTKDGKHIIFEWNENIAGRKETNGEPGQPLCPCLFAYSIFWDDPTVHFDTSASAIDTTNWRTYRNEEHGFEFQYPSHWISGASSGEVIVQLGGTEGYLWIRKIEKMTREEFIKQELARIAEERSSVRCTECGYGGPASDPEPIEFHNFKATKQTQEDESGSYTIISIPQKGIQLEYKINDRSRYLFESVVAKFKFSNEVATPKSLIFSKFQDAIYNPKGQVTVAGVSLPLLTEESACAIAKQVCGSLACLSATKNTRRVSESVARTLGQYDWEVGLRPVCGPTSAFINEREQSVLCFCAYE</sequence>
<accession>A0A1G2G7D4</accession>
<dbReference type="Proteomes" id="UP000177785">
    <property type="component" value="Unassembled WGS sequence"/>
</dbReference>
<organism evidence="1 2">
    <name type="scientific">Candidatus Ryanbacteria bacterium RIFCSPHIGHO2_01_FULL_48_27</name>
    <dbReference type="NCBI Taxonomy" id="1802115"/>
    <lineage>
        <taxon>Bacteria</taxon>
        <taxon>Candidatus Ryaniibacteriota</taxon>
    </lineage>
</organism>
<evidence type="ECO:0000313" key="1">
    <source>
        <dbReference type="EMBL" id="OGZ45821.1"/>
    </source>
</evidence>